<dbReference type="Gene3D" id="2.60.220.50">
    <property type="match status" value="1"/>
</dbReference>
<evidence type="ECO:0000256" key="2">
    <source>
        <dbReference type="ARBA" id="ARBA00007200"/>
    </source>
</evidence>
<dbReference type="GeneTree" id="ENSGT00940000164905"/>
<dbReference type="GO" id="GO:0005262">
    <property type="term" value="F:calcium channel activity"/>
    <property type="evidence" value="ECO:0007669"/>
    <property type="project" value="TreeGrafter"/>
</dbReference>
<dbReference type="GO" id="GO:0005509">
    <property type="term" value="F:calcium ion binding"/>
    <property type="evidence" value="ECO:0007669"/>
    <property type="project" value="InterPro"/>
</dbReference>
<dbReference type="SMART" id="SM00034">
    <property type="entry name" value="CLECT"/>
    <property type="match status" value="1"/>
</dbReference>
<name>H3CEA2_TETNG</name>
<feature type="domain" description="C-type lectin" evidence="9">
    <location>
        <begin position="1"/>
        <end position="116"/>
    </location>
</feature>
<dbReference type="SMART" id="SM00303">
    <property type="entry name" value="GPS"/>
    <property type="match status" value="1"/>
</dbReference>
<accession>H3CEA2</accession>
<dbReference type="InParanoid" id="H3CEA2"/>
<dbReference type="GO" id="GO:0016020">
    <property type="term" value="C:membrane"/>
    <property type="evidence" value="ECO:0007669"/>
    <property type="project" value="UniProtKB-SubCell"/>
</dbReference>
<feature type="transmembrane region" description="Helical" evidence="8">
    <location>
        <begin position="2175"/>
        <end position="2192"/>
    </location>
</feature>
<evidence type="ECO:0000256" key="4">
    <source>
        <dbReference type="ARBA" id="ARBA00022989"/>
    </source>
</evidence>
<reference evidence="11" key="1">
    <citation type="journal article" date="2004" name="Nature">
        <title>Genome duplication in the teleost fish Tetraodon nigroviridis reveals the early vertebrate proto-karyotype.</title>
        <authorList>
            <person name="Jaillon O."/>
            <person name="Aury J.-M."/>
            <person name="Brunet F."/>
            <person name="Petit J.-L."/>
            <person name="Stange-Thomann N."/>
            <person name="Mauceli E."/>
            <person name="Bouneau L."/>
            <person name="Fischer C."/>
            <person name="Ozouf-Costaz C."/>
            <person name="Bernot A."/>
            <person name="Nicaud S."/>
            <person name="Jaffe D."/>
            <person name="Fisher S."/>
            <person name="Lutfalla G."/>
            <person name="Dossat C."/>
            <person name="Segurens B."/>
            <person name="Dasilva C."/>
            <person name="Salanoubat M."/>
            <person name="Levy M."/>
            <person name="Boudet N."/>
            <person name="Castellano S."/>
            <person name="Anthouard V."/>
            <person name="Jubin C."/>
            <person name="Castelli V."/>
            <person name="Katinka M."/>
            <person name="Vacherie B."/>
            <person name="Biemont C."/>
            <person name="Skalli Z."/>
            <person name="Cattolico L."/>
            <person name="Poulain J."/>
            <person name="De Berardinis V."/>
            <person name="Cruaud C."/>
            <person name="Duprat S."/>
            <person name="Brottier P."/>
            <person name="Coutanceau J.-P."/>
            <person name="Gouzy J."/>
            <person name="Parra G."/>
            <person name="Lardier G."/>
            <person name="Chapple C."/>
            <person name="McKernan K.J."/>
            <person name="McEwan P."/>
            <person name="Bosak S."/>
            <person name="Kellis M."/>
            <person name="Volff J.-N."/>
            <person name="Guigo R."/>
            <person name="Zody M.C."/>
            <person name="Mesirov J."/>
            <person name="Lindblad-Toh K."/>
            <person name="Birren B."/>
            <person name="Nusbaum C."/>
            <person name="Kahn D."/>
            <person name="Robinson-Rechavi M."/>
            <person name="Laudet V."/>
            <person name="Schachter V."/>
            <person name="Quetier F."/>
            <person name="Saurin W."/>
            <person name="Scarpelli C."/>
            <person name="Wincker P."/>
            <person name="Lander E.S."/>
            <person name="Weissenbach J."/>
            <person name="Roest Crollius H."/>
        </authorList>
    </citation>
    <scope>NUCLEOTIDE SEQUENCE [LARGE SCALE GENOMIC DNA]</scope>
</reference>
<comment type="similarity">
    <text evidence="2">Belongs to the polycystin family.</text>
</comment>
<proteinExistence type="inferred from homology"/>
<feature type="transmembrane region" description="Helical" evidence="8">
    <location>
        <begin position="2135"/>
        <end position="2155"/>
    </location>
</feature>
<dbReference type="GO" id="GO:0050982">
    <property type="term" value="P:detection of mechanical stimulus"/>
    <property type="evidence" value="ECO:0007669"/>
    <property type="project" value="TreeGrafter"/>
</dbReference>
<dbReference type="Pfam" id="PF01825">
    <property type="entry name" value="GPS"/>
    <property type="match status" value="1"/>
</dbReference>
<feature type="transmembrane region" description="Helical" evidence="8">
    <location>
        <begin position="2225"/>
        <end position="2244"/>
    </location>
</feature>
<organism evidence="10 11">
    <name type="scientific">Tetraodon nigroviridis</name>
    <name type="common">Spotted green pufferfish</name>
    <name type="synonym">Chelonodon nigroviridis</name>
    <dbReference type="NCBI Taxonomy" id="99883"/>
    <lineage>
        <taxon>Eukaryota</taxon>
        <taxon>Metazoa</taxon>
        <taxon>Chordata</taxon>
        <taxon>Craniata</taxon>
        <taxon>Vertebrata</taxon>
        <taxon>Euteleostomi</taxon>
        <taxon>Actinopterygii</taxon>
        <taxon>Neopterygii</taxon>
        <taxon>Teleostei</taxon>
        <taxon>Neoteleostei</taxon>
        <taxon>Acanthomorphata</taxon>
        <taxon>Eupercaria</taxon>
        <taxon>Tetraodontiformes</taxon>
        <taxon>Tetradontoidea</taxon>
        <taxon>Tetraodontidae</taxon>
        <taxon>Tetraodon</taxon>
    </lineage>
</organism>
<evidence type="ECO:0000256" key="3">
    <source>
        <dbReference type="ARBA" id="ARBA00022692"/>
    </source>
</evidence>
<evidence type="ECO:0000313" key="11">
    <source>
        <dbReference type="Proteomes" id="UP000007303"/>
    </source>
</evidence>
<dbReference type="Gene3D" id="2.60.60.20">
    <property type="entry name" value="PLAT/LH2 domain"/>
    <property type="match status" value="1"/>
</dbReference>
<feature type="disulfide bond" evidence="7">
    <location>
        <begin position="1986"/>
        <end position="1999"/>
    </location>
</feature>
<dbReference type="Proteomes" id="UP000007303">
    <property type="component" value="Unassembled WGS sequence"/>
</dbReference>
<dbReference type="InterPro" id="IPR016187">
    <property type="entry name" value="CTDL_fold"/>
</dbReference>
<feature type="transmembrane region" description="Helical" evidence="8">
    <location>
        <begin position="1800"/>
        <end position="1833"/>
    </location>
</feature>
<keyword evidence="6" id="KW-0325">Glycoprotein</keyword>
<dbReference type="OMA" id="QWEATSD"/>
<evidence type="ECO:0000313" key="10">
    <source>
        <dbReference type="Ensembl" id="ENSTNIP00000006576.1"/>
    </source>
</evidence>
<keyword evidence="11" id="KW-1185">Reference proteome</keyword>
<dbReference type="Gene3D" id="3.10.100.10">
    <property type="entry name" value="Mannose-Binding Protein A, subunit A"/>
    <property type="match status" value="1"/>
</dbReference>
<dbReference type="STRING" id="99883.ENSTNIP00000006576"/>
<dbReference type="CDD" id="cd00037">
    <property type="entry name" value="CLECT"/>
    <property type="match status" value="1"/>
</dbReference>
<dbReference type="Pfam" id="PF08016">
    <property type="entry name" value="PKD_channel"/>
    <property type="match status" value="1"/>
</dbReference>
<sequence length="2381" mass="265801">SCYEVVGLRYTFSGARAWCEQRGGHLACIPDKETQLFLQRHFDPNEDFWFGARAAPQKLHKILQGGLSWLDGSPVTSSARARIPQPGSSCGRILGGQEFQWEATSDCTKKLPFICQFGLWRSTVCGYGSTTLQCCSEQALAVNGGFHGQKNSYYCWSRQPALTTPPHVQCGWVDVTKPQTVQGLEICAHQMLCDGNQFERACPAKTLISQIYYMNTAGIILSAGSAAAVYDDVAIKVQWLLQPSGGNFSCKLSTGDGHVINLERPEALEIRVVHRYVHPGTFTVAAQCSSADTDVTACKLIAVHWPVRAFTSFACYAGNLSLNASNCKALHGEQLQIQMGVNAGSKVTYRILIDNITLPGFCSWRGNVPVNVTMAPDIIDQLGIGCHHLRIYASNAVTFPDVSTRPNFVICVLEKIHGLQASVLADEEANVDLESITVGVSLERGLPALLLFTLLQNNNSISKSAETNVLKSWLFHAAELLYFMSFYVMSFFPFFTAGCMKIKLRAWNTFSSVEVDVDTFATCSKDKDIKTVKYILLHFWNFTVFRKKNMQELPGLTSHWLSKQYLTQFNECVNIVVITEGLSFVVRKDCLPHPFQFFTYRFSVINVADNNVDKSQFICITVTPQKALGNTGVRVACKQGCDPATMSKDAIIIWTAKIKYSHTLFLSLLSLLPDATTTVYTKYTINPRSLQPTATTVPNPHVNVDSFTRPITLGPTSMLPGNNNGLLTASVGADSLTHLTTPRPTGIIPDCTIAPLSGTMFDAFNITCNTDFICSNCQYCFRTLQGNPLQCSNNKEVVSIFLPPGNKNLNYDLSIIATAQDGSFVARAIITARVCKRPVGQNSSSSDDDLVEDIVAKLKKQESVGQIIKVMSDGINSQSSNAEQQKVCLSKLRYLLLRVMTTTVKTVPITTPAAIQKAARALTDVVRSGSELGSSAAEEASVILANLSAALLQMEVDNSGEIVMVAKTIVEGVGNILEYASIVGIGSCVIKDCTFISQRNVSDAILMALKNTQRALLKDKKVNQGPVVIKDDNINMLVDRVTPDRLHRNSIKIPDCFCLAFSLPKLPSTLIPPGEPVDVQMLTLDKNPFAWNEGGNISGVVGALSLATQDGSLITVENLSEDIEILIPRPPGAPVVSSVLDLGNYSTIVIDLPTADSTVLLKLKMVPSVDPLPFKVFLGYYKYPTYTDFVAMAEMPLQGAITEEKYTWILRPKDFKGCRGEHYLVVRPVVGAGIKSINASLTITAITAECKFWNESYLDWSADGCRVGVQTTHLVTQCLCNHLTFFGSSFFVTPNLVDPSRSAELFGTFAENPVVVCFVGALFVVYFLVLVWARQKDIQDTTKVKITVLQDNDPLDEYSYLLSVSTVHRRGASTSSQVMESSVWVKGLATPHKGLAPCHITFKNIDLLRFCHLICRFVGTVMVQDLQTGQKWHFLCNTWLAIDMGDCSLDKVFPVSTELDLMRFSNLFFMKASKDFSDGHLWYSVISRPPSSTFTRVQRVSCCFSLLLCTMLTSIMFYGIPSDPSEQTMDLGHFEFTWQQFMIGVQSSLIMFPINILIVSIFRHTRPREPCCCKRKRDALDMPGRTCFSPTDTQAINDHVTLETVMKDITRITHSLSKSVKSNIPCTKVELEQQTDINAVLSVMEGFIKQTFKTKPRLPDFQHTLNLKQPIINGLFSEGRLAAEEFPKKSRMNRIQYLHQQLSHIEKGLRLVGPSGFHSPHSYGQAMQQVKDMRNFLEDHIFNFSHVDLAEPTHNQTNCCRGGFPWWFIFFGWLLVIATSVVAGYFTMIYGLKFGKERSISWLISMIVSFFQSILIIQPLKVVFLAIFFALVIKKVDEEDYQHMAVAENDSHPGELKDPQTVRQGSSLYQPPAPADIERMRKNRILEQKAVAGRRECRIHIGFMWMLLLVAYGQRDPNAYFLQKHIKESFSRNISDSMSLGDVFSWADTVLLRNLFGEHSGFITDGNSKLVGNARVRQLRVRRNSCQVAGSMQRLVARCHAPYSWEVEDRSSYGPGWNHSSRNQTTGMPNPWTYQTQAELRASQAWGRMLLYGGGGFAAELGPDLQNASRTLEYLFSNKWLDGYTRTIFVEFTVYNANVNLFCIVTLLLETAAVGAFQFTSDLQTVRLYQSTDGLHVFVMAAEIIYMIFILYYMFVQVKLLKKLRWLYFSCKGNIFELTLIVLSWSAVAVFIKRTLTGNRDMTYYQNNRTQFASFYETAMADSTLRYLIAFLVLLSTLKLWRLLRLNPKMNIFTATLQQAWSDITGFLLIIAIMFTAYSIVSNVMFGWQLSSYRTLARCLVTIISLQIGIFNYDEVLNSQPLLGGFLFGSCIAFMSFMALNLLISVILVAFSNEQKHHKPSDDEKIFSLMLGKICSLFGIK</sequence>
<feature type="transmembrane region" description="Helical" evidence="8">
    <location>
        <begin position="1540"/>
        <end position="1562"/>
    </location>
</feature>
<dbReference type="InterPro" id="IPR016186">
    <property type="entry name" value="C-type_lectin-like/link_sf"/>
</dbReference>
<evidence type="ECO:0000256" key="1">
    <source>
        <dbReference type="ARBA" id="ARBA00004141"/>
    </source>
</evidence>
<dbReference type="FunCoup" id="H3CEA2">
    <property type="interactions" value="677"/>
</dbReference>
<feature type="transmembrane region" description="Helical" evidence="8">
    <location>
        <begin position="2264"/>
        <end position="2288"/>
    </location>
</feature>
<reference evidence="10" key="2">
    <citation type="submission" date="2025-08" db="UniProtKB">
        <authorList>
            <consortium name="Ensembl"/>
        </authorList>
    </citation>
    <scope>IDENTIFICATION</scope>
</reference>
<feature type="transmembrane region" description="Helical" evidence="8">
    <location>
        <begin position="1766"/>
        <end position="1788"/>
    </location>
</feature>
<dbReference type="InterPro" id="IPR046338">
    <property type="entry name" value="GAIN_dom_sf"/>
</dbReference>
<dbReference type="HOGENOM" id="CLU_000913_0_0_1"/>
<dbReference type="PANTHER" id="PTHR10877">
    <property type="entry name" value="POLYCYSTIN FAMILY MEMBER"/>
    <property type="match status" value="1"/>
</dbReference>
<feature type="transmembrane region" description="Helical" evidence="8">
    <location>
        <begin position="1313"/>
        <end position="1333"/>
    </location>
</feature>
<keyword evidence="5 8" id="KW-0472">Membrane</keyword>
<dbReference type="SUPFAM" id="SSF56436">
    <property type="entry name" value="C-type lectin-like"/>
    <property type="match status" value="1"/>
</dbReference>
<protein>
    <submittedName>
        <fullName evidence="10">Polycystic kidney disease 1 like 2a</fullName>
    </submittedName>
</protein>
<dbReference type="Pfam" id="PF20519">
    <property type="entry name" value="Polycystin_dom"/>
    <property type="match status" value="1"/>
</dbReference>
<reference evidence="10" key="3">
    <citation type="submission" date="2025-09" db="UniProtKB">
        <authorList>
            <consortium name="Ensembl"/>
        </authorList>
    </citation>
    <scope>IDENTIFICATION</scope>
</reference>
<dbReference type="PRINTS" id="PR01433">
    <property type="entry name" value="POLYCYSTIN2"/>
</dbReference>
<feature type="transmembrane region" description="Helical" evidence="8">
    <location>
        <begin position="1500"/>
        <end position="1520"/>
    </location>
</feature>
<evidence type="ECO:0000256" key="6">
    <source>
        <dbReference type="ARBA" id="ARBA00023180"/>
    </source>
</evidence>
<dbReference type="PANTHER" id="PTHR10877:SF134">
    <property type="entry name" value="POLYCYSTIN-1-LIKE PROTEIN 2"/>
    <property type="match status" value="1"/>
</dbReference>
<dbReference type="InterPro" id="IPR051223">
    <property type="entry name" value="Polycystin"/>
</dbReference>
<comment type="subcellular location">
    <subcellularLocation>
        <location evidence="1">Membrane</location>
        <topology evidence="1">Multi-pass membrane protein</topology>
    </subcellularLocation>
</comment>
<evidence type="ECO:0000256" key="7">
    <source>
        <dbReference type="PIRSR" id="PIRSR603915-2"/>
    </source>
</evidence>
<dbReference type="PROSITE" id="PS50041">
    <property type="entry name" value="C_TYPE_LECTIN_2"/>
    <property type="match status" value="1"/>
</dbReference>
<dbReference type="InterPro" id="IPR013122">
    <property type="entry name" value="PKD1_2_channel"/>
</dbReference>
<dbReference type="InterPro" id="IPR000203">
    <property type="entry name" value="GPS"/>
</dbReference>
<keyword evidence="4 8" id="KW-1133">Transmembrane helix</keyword>
<keyword evidence="3 8" id="KW-0812">Transmembrane</keyword>
<evidence type="ECO:0000256" key="8">
    <source>
        <dbReference type="SAM" id="Phobius"/>
    </source>
</evidence>
<evidence type="ECO:0000259" key="9">
    <source>
        <dbReference type="PROSITE" id="PS50041"/>
    </source>
</evidence>
<dbReference type="InterPro" id="IPR001304">
    <property type="entry name" value="C-type_lectin-like"/>
</dbReference>
<feature type="transmembrane region" description="Helical" evidence="8">
    <location>
        <begin position="2325"/>
        <end position="2351"/>
    </location>
</feature>
<dbReference type="Ensembl" id="ENSTNIT00000006727.1">
    <property type="protein sequence ID" value="ENSTNIP00000006576.1"/>
    <property type="gene ID" value="ENSTNIG00000003968.1"/>
</dbReference>
<dbReference type="FunFam" id="1.10.287.70:FF:000086">
    <property type="entry name" value="Polycystic kidney disease 2"/>
    <property type="match status" value="1"/>
</dbReference>
<dbReference type="InterPro" id="IPR046791">
    <property type="entry name" value="Polycystin_dom"/>
</dbReference>
<evidence type="ECO:0000256" key="5">
    <source>
        <dbReference type="ARBA" id="ARBA00023136"/>
    </source>
</evidence>
<dbReference type="Pfam" id="PF00059">
    <property type="entry name" value="Lectin_C"/>
    <property type="match status" value="1"/>
</dbReference>
<dbReference type="InterPro" id="IPR003915">
    <property type="entry name" value="PKD_2"/>
</dbReference>